<dbReference type="CDD" id="cd12956">
    <property type="entry name" value="CBM_SusE-F_like"/>
    <property type="match status" value="1"/>
</dbReference>
<sequence>MKRILKSVFLLSLFTGFVACEDEQELRFLEAKGDFAILSPTSGDAVVLGPETPLNPGLSLTWAAMDYGTPTSITYVVQIDKAGDNFDSPLDLVSTSNTYASVISEALNGASVSVGLTPFTQGAIEIRVKSSVGEPASQERFSDVITYLVTPYSTALPKLAVPGAYQDWSPGTAPRLAASAFGETDYEGFIMLTAGEFKFVAPDPAGNFNWGNTDYGDDGTFSGILTDTDEVNCAVSTTAYYRVRANTTSLTYSLEPAAWGIVGAATPGGWDASTPLTYNPTTKAFEGDIQMTAGEFKFRANNAWTINLGGDPDDDGSMNYDGPNLSVDASGNYHVVLDLSNPRQYTYTLTLN</sequence>
<feature type="domain" description="SusE outer membrane protein" evidence="1">
    <location>
        <begin position="23"/>
        <end position="129"/>
    </location>
</feature>
<dbReference type="EMBL" id="NOXX01000215">
    <property type="protein sequence ID" value="OYQ42241.1"/>
    <property type="molecule type" value="Genomic_DNA"/>
</dbReference>
<keyword evidence="3" id="KW-1185">Reference proteome</keyword>
<dbReference type="PROSITE" id="PS51257">
    <property type="entry name" value="PROKAR_LIPOPROTEIN"/>
    <property type="match status" value="1"/>
</dbReference>
<evidence type="ECO:0000313" key="2">
    <source>
        <dbReference type="EMBL" id="OYQ42241.1"/>
    </source>
</evidence>
<dbReference type="InterPro" id="IPR025970">
    <property type="entry name" value="SusE"/>
</dbReference>
<dbReference type="AlphaFoldDB" id="A0A255ZLD8"/>
<accession>A0A255ZLD8</accession>
<gene>
    <name evidence="2" type="ORF">CHX27_12115</name>
</gene>
<evidence type="ECO:0000259" key="1">
    <source>
        <dbReference type="Pfam" id="PF14292"/>
    </source>
</evidence>
<dbReference type="CDD" id="cd12967">
    <property type="entry name" value="CBM_SusE-F_like_u1"/>
    <property type="match status" value="1"/>
</dbReference>
<dbReference type="Pfam" id="PF14292">
    <property type="entry name" value="SusE"/>
    <property type="match status" value="1"/>
</dbReference>
<comment type="caution">
    <text evidence="2">The sequence shown here is derived from an EMBL/GenBank/DDBJ whole genome shotgun (WGS) entry which is preliminary data.</text>
</comment>
<evidence type="ECO:0000313" key="3">
    <source>
        <dbReference type="Proteomes" id="UP000216035"/>
    </source>
</evidence>
<organism evidence="2 3">
    <name type="scientific">Flavobacterium aurantiibacter</name>
    <dbReference type="NCBI Taxonomy" id="2023067"/>
    <lineage>
        <taxon>Bacteria</taxon>
        <taxon>Pseudomonadati</taxon>
        <taxon>Bacteroidota</taxon>
        <taxon>Flavobacteriia</taxon>
        <taxon>Flavobacteriales</taxon>
        <taxon>Flavobacteriaceae</taxon>
        <taxon>Flavobacterium</taxon>
    </lineage>
</organism>
<dbReference type="RefSeq" id="WP_094487037.1">
    <property type="nucleotide sequence ID" value="NZ_NOXX01000215.1"/>
</dbReference>
<dbReference type="OrthoDB" id="975117at2"/>
<protein>
    <recommendedName>
        <fullName evidence="1">SusE outer membrane protein domain-containing protein</fullName>
    </recommendedName>
</protein>
<proteinExistence type="predicted"/>
<reference evidence="2 3" key="1">
    <citation type="submission" date="2017-07" db="EMBL/GenBank/DDBJ databases">
        <title>Flavobacterium cyanobacteriorum sp. nov., isolated from cyanobacterial aggregates in a eutrophic lake.</title>
        <authorList>
            <person name="Cai H."/>
        </authorList>
    </citation>
    <scope>NUCLEOTIDE SEQUENCE [LARGE SCALE GENOMIC DNA]</scope>
    <source>
        <strain evidence="2 3">TH167</strain>
    </source>
</reference>
<dbReference type="Gene3D" id="2.60.40.3620">
    <property type="match status" value="2"/>
</dbReference>
<name>A0A255ZLD8_9FLAO</name>
<dbReference type="Proteomes" id="UP000216035">
    <property type="component" value="Unassembled WGS sequence"/>
</dbReference>